<reference evidence="2" key="1">
    <citation type="journal article" date="2019" name="Int. J. Syst. Evol. Microbiol.">
        <title>The Global Catalogue of Microorganisms (GCM) 10K type strain sequencing project: providing services to taxonomists for standard genome sequencing and annotation.</title>
        <authorList>
            <consortium name="The Broad Institute Genomics Platform"/>
            <consortium name="The Broad Institute Genome Sequencing Center for Infectious Disease"/>
            <person name="Wu L."/>
            <person name="Ma J."/>
        </authorList>
    </citation>
    <scope>NUCLEOTIDE SEQUENCE [LARGE SCALE GENOMIC DNA]</scope>
    <source>
        <strain evidence="2">KCTC 52277</strain>
    </source>
</reference>
<evidence type="ECO:0008006" key="3">
    <source>
        <dbReference type="Google" id="ProtNLM"/>
    </source>
</evidence>
<sequence>MTTKCEQILEQFKLLISAEVGEAVEVVRNAMRPGVTGRPVISITMGEATPKSSSVNFYDWSVIVNCEVALMGNLKSLDNDFLNIRNQIQKALMTDIQIGLPFVIQCRADSVTAPAIVDGDYPCAVVTVSWVVDYRAQATEV</sequence>
<organism evidence="1 2">
    <name type="scientific">Shewanella submarina</name>
    <dbReference type="NCBI Taxonomy" id="2016376"/>
    <lineage>
        <taxon>Bacteria</taxon>
        <taxon>Pseudomonadati</taxon>
        <taxon>Pseudomonadota</taxon>
        <taxon>Gammaproteobacteria</taxon>
        <taxon>Alteromonadales</taxon>
        <taxon>Shewanellaceae</taxon>
        <taxon>Shewanella</taxon>
    </lineage>
</organism>
<protein>
    <recommendedName>
        <fullName evidence="3">DUF3168 domain-containing protein</fullName>
    </recommendedName>
</protein>
<dbReference type="Proteomes" id="UP001595621">
    <property type="component" value="Unassembled WGS sequence"/>
</dbReference>
<comment type="caution">
    <text evidence="1">The sequence shown here is derived from an EMBL/GenBank/DDBJ whole genome shotgun (WGS) entry which is preliminary data.</text>
</comment>
<gene>
    <name evidence="1" type="ORF">ACFOE0_00315</name>
</gene>
<name>A0ABV7G555_9GAMM</name>
<evidence type="ECO:0000313" key="2">
    <source>
        <dbReference type="Proteomes" id="UP001595621"/>
    </source>
</evidence>
<proteinExistence type="predicted"/>
<dbReference type="EMBL" id="JBHRTD010000001">
    <property type="protein sequence ID" value="MFC3136634.1"/>
    <property type="molecule type" value="Genomic_DNA"/>
</dbReference>
<accession>A0ABV7G555</accession>
<dbReference type="RefSeq" id="WP_248936437.1">
    <property type="nucleotide sequence ID" value="NZ_JAKILF010000005.1"/>
</dbReference>
<keyword evidence="2" id="KW-1185">Reference proteome</keyword>
<evidence type="ECO:0000313" key="1">
    <source>
        <dbReference type="EMBL" id="MFC3136634.1"/>
    </source>
</evidence>